<dbReference type="EMBL" id="JAVREY010000018">
    <property type="protein sequence ID" value="MDT0464794.1"/>
    <property type="molecule type" value="Genomic_DNA"/>
</dbReference>
<dbReference type="Proteomes" id="UP001183809">
    <property type="component" value="Unassembled WGS sequence"/>
</dbReference>
<evidence type="ECO:0000313" key="3">
    <source>
        <dbReference type="Proteomes" id="UP001183809"/>
    </source>
</evidence>
<evidence type="ECO:0008006" key="4">
    <source>
        <dbReference type="Google" id="ProtNLM"/>
    </source>
</evidence>
<feature type="transmembrane region" description="Helical" evidence="1">
    <location>
        <begin position="151"/>
        <end position="172"/>
    </location>
</feature>
<organism evidence="2 3">
    <name type="scientific">Streptomyces gibsoniae</name>
    <dbReference type="NCBI Taxonomy" id="3075529"/>
    <lineage>
        <taxon>Bacteria</taxon>
        <taxon>Bacillati</taxon>
        <taxon>Actinomycetota</taxon>
        <taxon>Actinomycetes</taxon>
        <taxon>Kitasatosporales</taxon>
        <taxon>Streptomycetaceae</taxon>
        <taxon>Streptomyces</taxon>
    </lineage>
</organism>
<protein>
    <recommendedName>
        <fullName evidence="4">Phosphoesterase PA-phosphatase</fullName>
    </recommendedName>
</protein>
<keyword evidence="3" id="KW-1185">Reference proteome</keyword>
<keyword evidence="1" id="KW-0472">Membrane</keyword>
<comment type="caution">
    <text evidence="2">The sequence shown here is derived from an EMBL/GenBank/DDBJ whole genome shotgun (WGS) entry which is preliminary data.</text>
</comment>
<keyword evidence="1" id="KW-1133">Transmembrane helix</keyword>
<feature type="transmembrane region" description="Helical" evidence="1">
    <location>
        <begin position="96"/>
        <end position="115"/>
    </location>
</feature>
<sequence length="212" mass="22828">MSTETKVSLRPADQIPSDQASPRIRLAKILSELFAPLVQVLAQSALVLRHATAAAGLGWWLFAAFFGSVLPMLFLIYGTRRGSWLDHHVPQREQRIIPMLVILSCLLIGTGAFALSDAPNTIRALFLSLEIQLAVLTAITRWWKISVHTSVAASTVAVTAWACGPLAALAVAPMAPITMWTRTHLKAHTLPQATAGVLVGVFLGAVSLPHLM</sequence>
<feature type="transmembrane region" description="Helical" evidence="1">
    <location>
        <begin position="57"/>
        <end position="76"/>
    </location>
</feature>
<name>A0ABU2TV08_9ACTN</name>
<gene>
    <name evidence="2" type="ORF">RM764_17540</name>
</gene>
<evidence type="ECO:0000313" key="2">
    <source>
        <dbReference type="EMBL" id="MDT0464794.1"/>
    </source>
</evidence>
<reference evidence="3" key="1">
    <citation type="submission" date="2023-07" db="EMBL/GenBank/DDBJ databases">
        <title>30 novel species of actinomycetes from the DSMZ collection.</title>
        <authorList>
            <person name="Nouioui I."/>
        </authorList>
    </citation>
    <scope>NUCLEOTIDE SEQUENCE [LARGE SCALE GENOMIC DNA]</scope>
    <source>
        <strain evidence="3">DSM 41699</strain>
    </source>
</reference>
<proteinExistence type="predicted"/>
<dbReference type="RefSeq" id="WP_311696177.1">
    <property type="nucleotide sequence ID" value="NZ_JAVREY010000018.1"/>
</dbReference>
<accession>A0ABU2TV08</accession>
<feature type="transmembrane region" description="Helical" evidence="1">
    <location>
        <begin position="192"/>
        <end position="211"/>
    </location>
</feature>
<keyword evidence="1" id="KW-0812">Transmembrane</keyword>
<evidence type="ECO:0000256" key="1">
    <source>
        <dbReference type="SAM" id="Phobius"/>
    </source>
</evidence>